<evidence type="ECO:0000256" key="3">
    <source>
        <dbReference type="ARBA" id="ARBA00012973"/>
    </source>
</evidence>
<dbReference type="Pfam" id="PF00682">
    <property type="entry name" value="HMGL-like"/>
    <property type="match status" value="1"/>
</dbReference>
<comment type="similarity">
    <text evidence="2 12">Belongs to the alpha-IPM synthase/homocitrate synthase family. LeuA type 1 subfamily.</text>
</comment>
<dbReference type="PANTHER" id="PTHR10277:SF9">
    <property type="entry name" value="2-ISOPROPYLMALATE SYNTHASE 1, CHLOROPLASTIC-RELATED"/>
    <property type="match status" value="1"/>
</dbReference>
<dbReference type="PANTHER" id="PTHR10277">
    <property type="entry name" value="HOMOCITRATE SYNTHASE-RELATED"/>
    <property type="match status" value="1"/>
</dbReference>
<dbReference type="InterPro" id="IPR000891">
    <property type="entry name" value="PYR_CT"/>
</dbReference>
<dbReference type="NCBIfam" id="NF002086">
    <property type="entry name" value="PRK00915.1-3"/>
    <property type="match status" value="1"/>
</dbReference>
<keyword evidence="14" id="KW-0012">Acyltransferase</keyword>
<dbReference type="EMBL" id="LTAY01000103">
    <property type="protein sequence ID" value="OPX45261.1"/>
    <property type="molecule type" value="Genomic_DNA"/>
</dbReference>
<comment type="pathway">
    <text evidence="1 12">Amino-acid biosynthesis; L-leucine biosynthesis; L-leucine from 3-methyl-2-oxobutanoate: step 1/4.</text>
</comment>
<evidence type="ECO:0000256" key="12">
    <source>
        <dbReference type="HAMAP-Rule" id="MF_01025"/>
    </source>
</evidence>
<dbReference type="SUPFAM" id="SSF110921">
    <property type="entry name" value="2-isopropylmalate synthase LeuA, allosteric (dimerisation) domain"/>
    <property type="match status" value="1"/>
</dbReference>
<comment type="caution">
    <text evidence="14">The sequence shown here is derived from an EMBL/GenBank/DDBJ whole genome shotgun (WGS) entry which is preliminary data.</text>
</comment>
<protein>
    <recommendedName>
        <fullName evidence="4 12">2-isopropylmalate synthase</fullName>
        <ecNumber evidence="3 12">2.3.3.13</ecNumber>
    </recommendedName>
    <alternativeName>
        <fullName evidence="12">Alpha-IPM synthase</fullName>
    </alternativeName>
    <alternativeName>
        <fullName evidence="12">Alpha-isopropylmalate synthase</fullName>
    </alternativeName>
</protein>
<dbReference type="PROSITE" id="PS00815">
    <property type="entry name" value="AIPM_HOMOCIT_SYNTH_1"/>
    <property type="match status" value="1"/>
</dbReference>
<dbReference type="Pfam" id="PF08502">
    <property type="entry name" value="LeuA_dimer"/>
    <property type="match status" value="1"/>
</dbReference>
<comment type="catalytic activity">
    <reaction evidence="12">
        <text>3-methyl-2-oxobutanoate + acetyl-CoA + H2O = (2S)-2-isopropylmalate + CoA + H(+)</text>
        <dbReference type="Rhea" id="RHEA:21524"/>
        <dbReference type="ChEBI" id="CHEBI:1178"/>
        <dbReference type="ChEBI" id="CHEBI:11851"/>
        <dbReference type="ChEBI" id="CHEBI:15377"/>
        <dbReference type="ChEBI" id="CHEBI:15378"/>
        <dbReference type="ChEBI" id="CHEBI:57287"/>
        <dbReference type="ChEBI" id="CHEBI:57288"/>
        <dbReference type="EC" id="2.3.3.13"/>
    </reaction>
</comment>
<dbReference type="Pfam" id="PF22617">
    <property type="entry name" value="HCS_D2"/>
    <property type="match status" value="1"/>
</dbReference>
<keyword evidence="8 12" id="KW-0808">Transferase</keyword>
<dbReference type="GO" id="GO:0009098">
    <property type="term" value="P:L-leucine biosynthetic process"/>
    <property type="evidence" value="ECO:0007669"/>
    <property type="project" value="UniProtKB-UniRule"/>
</dbReference>
<dbReference type="HAMAP" id="MF_01025">
    <property type="entry name" value="LeuA_type1"/>
    <property type="match status" value="1"/>
</dbReference>
<feature type="region of interest" description="Regulatory domain" evidence="12">
    <location>
        <begin position="391"/>
        <end position="498"/>
    </location>
</feature>
<dbReference type="SMART" id="SM00917">
    <property type="entry name" value="LeuA_dimer"/>
    <property type="match status" value="1"/>
</dbReference>
<comment type="subunit">
    <text evidence="12">Homodimer.</text>
</comment>
<keyword evidence="7 12" id="KW-0028">Amino-acid biosynthesis</keyword>
<dbReference type="PROSITE" id="PS50991">
    <property type="entry name" value="PYR_CT"/>
    <property type="match status" value="1"/>
</dbReference>
<dbReference type="Proteomes" id="UP000191448">
    <property type="component" value="Unassembled WGS sequence"/>
</dbReference>
<evidence type="ECO:0000256" key="8">
    <source>
        <dbReference type="ARBA" id="ARBA00022679"/>
    </source>
</evidence>
<dbReference type="Gene3D" id="3.20.20.70">
    <property type="entry name" value="Aldolase class I"/>
    <property type="match status" value="1"/>
</dbReference>
<dbReference type="NCBIfam" id="NF002085">
    <property type="entry name" value="PRK00915.1-2"/>
    <property type="match status" value="1"/>
</dbReference>
<dbReference type="CDD" id="cd07940">
    <property type="entry name" value="DRE_TIM_IPMS"/>
    <property type="match status" value="1"/>
</dbReference>
<dbReference type="UniPathway" id="UPA00048">
    <property type="reaction ID" value="UER00070"/>
</dbReference>
<keyword evidence="10 12" id="KW-0464">Manganese</keyword>
<evidence type="ECO:0000256" key="11">
    <source>
        <dbReference type="ARBA" id="ARBA00023304"/>
    </source>
</evidence>
<dbReference type="NCBIfam" id="TIGR00973">
    <property type="entry name" value="leuA_bact"/>
    <property type="match status" value="1"/>
</dbReference>
<dbReference type="InterPro" id="IPR050073">
    <property type="entry name" value="2-IPM_HCS-like"/>
</dbReference>
<dbReference type="InterPro" id="IPR036230">
    <property type="entry name" value="LeuA_allosteric_dom_sf"/>
</dbReference>
<dbReference type="GO" id="GO:0003985">
    <property type="term" value="F:acetyl-CoA C-acetyltransferase activity"/>
    <property type="evidence" value="ECO:0007669"/>
    <property type="project" value="UniProtKB-UniRule"/>
</dbReference>
<proteinExistence type="inferred from homology"/>
<dbReference type="InterPro" id="IPR002034">
    <property type="entry name" value="AIPM/Hcit_synth_CS"/>
</dbReference>
<dbReference type="FunFam" id="3.30.160.270:FF:000001">
    <property type="entry name" value="2-isopropylmalate synthase"/>
    <property type="match status" value="1"/>
</dbReference>
<feature type="binding site" evidence="12">
    <location>
        <position position="14"/>
    </location>
    <ligand>
        <name>Mn(2+)</name>
        <dbReference type="ChEBI" id="CHEBI:29035"/>
    </ligand>
</feature>
<feature type="binding site" evidence="12">
    <location>
        <position position="238"/>
    </location>
    <ligand>
        <name>Mn(2+)</name>
        <dbReference type="ChEBI" id="CHEBI:29035"/>
    </ligand>
</feature>
<evidence type="ECO:0000313" key="15">
    <source>
        <dbReference type="Proteomes" id="UP000191448"/>
    </source>
</evidence>
<keyword evidence="6 12" id="KW-0963">Cytoplasm</keyword>
<evidence type="ECO:0000256" key="1">
    <source>
        <dbReference type="ARBA" id="ARBA00004689"/>
    </source>
</evidence>
<evidence type="ECO:0000256" key="4">
    <source>
        <dbReference type="ARBA" id="ARBA00018198"/>
    </source>
</evidence>
<dbReference type="GO" id="GO:0030145">
    <property type="term" value="F:manganese ion binding"/>
    <property type="evidence" value="ECO:0007669"/>
    <property type="project" value="UniProtKB-UniRule"/>
</dbReference>
<evidence type="ECO:0000256" key="2">
    <source>
        <dbReference type="ARBA" id="ARBA00009396"/>
    </source>
</evidence>
<comment type="cofactor">
    <cofactor evidence="12">
        <name>Mn(2+)</name>
        <dbReference type="ChEBI" id="CHEBI:29035"/>
    </cofactor>
</comment>
<sequence>MKKKIYIFDTTLRDGEQTPGVSLNAKEKLEIAKNLEVLGVDIIEAGFPVTSKGDFEGVKLIAQNIKNSTVNALARANKKDINTAYEAIKEAKRKRIHTFLATSDIHMKYKLKMTREEVLEKIREMVSYAKTLVDEVEFSPEDGSRTEKEFLYKVLETAIEAGATVLNIPDTVGYSTPNEFGKLIKDIKENVNGIENVILSVHCHNDLGLAVANSLAAIENGAEQIECAVNGLGERAGNAALEEIIMALKTRNDIYKINLDVNTEKIYRLSSLVSHFTGVKVQPNKAIVGANAFAHESGIHQHGVLTNRETYEIMTPESVGFKTNNMVLGKHSGRHAFENRVKELGYDILKEDIQEAFIKFKELADKKKEISDKDIEAILNHGRIELEEKYKLKSFNVSTGNKITSTATVSLEIDGQVKEEAACGDGPVNALYNAIERLLGSNREIKDYNISAITSGADALGEVSIKLESKDKTVIGRGVSTDVIEASVLAYINALNKE</sequence>
<dbReference type="EC" id="2.3.3.13" evidence="3 12"/>
<comment type="function">
    <text evidence="12">Catalyzes the condensation of the acetyl group of acetyl-CoA with 3-methyl-2-oxobutanoate (2-ketoisovalerate) to form 3-carboxy-3-hydroxy-4-methylpentanoate (2-isopropylmalate).</text>
</comment>
<evidence type="ECO:0000256" key="9">
    <source>
        <dbReference type="ARBA" id="ARBA00022723"/>
    </source>
</evidence>
<dbReference type="InterPro" id="IPR013785">
    <property type="entry name" value="Aldolase_TIM"/>
</dbReference>
<dbReference type="FunFam" id="3.20.20.70:FF:000010">
    <property type="entry name" value="2-isopropylmalate synthase"/>
    <property type="match status" value="1"/>
</dbReference>
<evidence type="ECO:0000256" key="10">
    <source>
        <dbReference type="ARBA" id="ARBA00023211"/>
    </source>
</evidence>
<keyword evidence="5 12" id="KW-0432">Leucine biosynthesis</keyword>
<dbReference type="NCBIfam" id="NF002088">
    <property type="entry name" value="PRK00915.1-5"/>
    <property type="match status" value="1"/>
</dbReference>
<gene>
    <name evidence="14" type="primary">leuA_2</name>
    <name evidence="12" type="synonym">leuA</name>
    <name evidence="14" type="ORF">CLTHE_30250</name>
</gene>
<dbReference type="SUPFAM" id="SSF51569">
    <property type="entry name" value="Aldolase"/>
    <property type="match status" value="1"/>
</dbReference>
<reference evidence="14 15" key="1">
    <citation type="submission" date="2016-02" db="EMBL/GenBank/DDBJ databases">
        <title>Genome sequence of Clostridium thermobutyricum DSM 4928.</title>
        <authorList>
            <person name="Poehlein A."/>
            <person name="Daniel R."/>
        </authorList>
    </citation>
    <scope>NUCLEOTIDE SEQUENCE [LARGE SCALE GENOMIC DNA]</scope>
    <source>
        <strain evidence="14 15">DSM 4928</strain>
    </source>
</reference>
<dbReference type="AlphaFoldDB" id="A0A1V4SPR2"/>
<keyword evidence="9 12" id="KW-0479">Metal-binding</keyword>
<accession>A0A1V4SPR2</accession>
<evidence type="ECO:0000256" key="5">
    <source>
        <dbReference type="ARBA" id="ARBA00022430"/>
    </source>
</evidence>
<dbReference type="Gene3D" id="1.10.238.260">
    <property type="match status" value="1"/>
</dbReference>
<dbReference type="OrthoDB" id="9804858at2"/>
<feature type="binding site" evidence="12">
    <location>
        <position position="204"/>
    </location>
    <ligand>
        <name>Mn(2+)</name>
        <dbReference type="ChEBI" id="CHEBI:29035"/>
    </ligand>
</feature>
<dbReference type="GO" id="GO:0005737">
    <property type="term" value="C:cytoplasm"/>
    <property type="evidence" value="ECO:0007669"/>
    <property type="project" value="UniProtKB-UniRule"/>
</dbReference>
<dbReference type="PROSITE" id="PS00816">
    <property type="entry name" value="AIPM_HOMOCIT_SYNTH_2"/>
    <property type="match status" value="1"/>
</dbReference>
<keyword evidence="11 12" id="KW-0100">Branched-chain amino acid biosynthesis</keyword>
<dbReference type="FunFam" id="1.10.238.260:FF:000001">
    <property type="entry name" value="2-isopropylmalate synthase"/>
    <property type="match status" value="1"/>
</dbReference>
<organism evidence="14 15">
    <name type="scientific">Clostridium thermobutyricum DSM 4928</name>
    <dbReference type="NCBI Taxonomy" id="1121339"/>
    <lineage>
        <taxon>Bacteria</taxon>
        <taxon>Bacillati</taxon>
        <taxon>Bacillota</taxon>
        <taxon>Clostridia</taxon>
        <taxon>Eubacteriales</taxon>
        <taxon>Clostridiaceae</taxon>
        <taxon>Clostridium</taxon>
    </lineage>
</organism>
<evidence type="ECO:0000313" key="14">
    <source>
        <dbReference type="EMBL" id="OPX45261.1"/>
    </source>
</evidence>
<dbReference type="Gene3D" id="3.30.160.270">
    <property type="match status" value="1"/>
</dbReference>
<evidence type="ECO:0000256" key="6">
    <source>
        <dbReference type="ARBA" id="ARBA00022490"/>
    </source>
</evidence>
<feature type="binding site" evidence="12">
    <location>
        <position position="202"/>
    </location>
    <ligand>
        <name>Mn(2+)</name>
        <dbReference type="ChEBI" id="CHEBI:29035"/>
    </ligand>
</feature>
<dbReference type="InterPro" id="IPR005671">
    <property type="entry name" value="LeuA_bact_synth"/>
</dbReference>
<dbReference type="RefSeq" id="WP_080024126.1">
    <property type="nucleotide sequence ID" value="NZ_LTAY01000103.1"/>
</dbReference>
<dbReference type="GO" id="GO:0003852">
    <property type="term" value="F:2-isopropylmalate synthase activity"/>
    <property type="evidence" value="ECO:0007669"/>
    <property type="project" value="UniProtKB-UniRule"/>
</dbReference>
<name>A0A1V4SPR2_9CLOT</name>
<feature type="domain" description="Pyruvate carboxyltransferase" evidence="13">
    <location>
        <begin position="5"/>
        <end position="267"/>
    </location>
</feature>
<dbReference type="InterPro" id="IPR013709">
    <property type="entry name" value="2-isopropylmalate_synth_dimer"/>
</dbReference>
<evidence type="ECO:0000256" key="7">
    <source>
        <dbReference type="ARBA" id="ARBA00022605"/>
    </source>
</evidence>
<evidence type="ECO:0000259" key="13">
    <source>
        <dbReference type="PROSITE" id="PS50991"/>
    </source>
</evidence>
<dbReference type="InterPro" id="IPR054691">
    <property type="entry name" value="LeuA/HCS_post-cat"/>
</dbReference>